<dbReference type="GO" id="GO:0016757">
    <property type="term" value="F:glycosyltransferase activity"/>
    <property type="evidence" value="ECO:0007669"/>
    <property type="project" value="InterPro"/>
</dbReference>
<dbReference type="Gene3D" id="3.40.50.2000">
    <property type="entry name" value="Glycogen Phosphorylase B"/>
    <property type="match status" value="2"/>
</dbReference>
<protein>
    <submittedName>
        <fullName evidence="2">Glycosyltransferase family 4 protein</fullName>
    </submittedName>
</protein>
<organism evidence="2 3">
    <name type="scientific">Deminuibacter soli</name>
    <dbReference type="NCBI Taxonomy" id="2291815"/>
    <lineage>
        <taxon>Bacteria</taxon>
        <taxon>Pseudomonadati</taxon>
        <taxon>Bacteroidota</taxon>
        <taxon>Chitinophagia</taxon>
        <taxon>Chitinophagales</taxon>
        <taxon>Chitinophagaceae</taxon>
        <taxon>Deminuibacter</taxon>
    </lineage>
</organism>
<keyword evidence="3" id="KW-1185">Reference proteome</keyword>
<dbReference type="PANTHER" id="PTHR45947">
    <property type="entry name" value="SULFOQUINOVOSYL TRANSFERASE SQD2"/>
    <property type="match status" value="1"/>
</dbReference>
<sequence>MKIAIVQDELVRKGGGEQVTLSFHQAFPDAPIYTLSYNADRTFPEFKSCDVRTSWFGRYVKDDVNLRRFFFPIGIWSMQALNLEAYDVILMSTTHCAKYVKVARHALVITYCHTPFRLAWAGDTYSVVSGAKLLKKMAYNWVIKRLQQIDRKAAQKTHWFLTNSSEVKPRIEKAYAPKQPVTVINPPVRCSYFHVSNENEKNHDYYLIVSRFEPYKKIDLVIEAFNQMPGKKLVIVGKGSQEPLCRQLAAGNPNIMFKSGLPANELADLYAGCKALINPQHEDYGIAPLEANASGRPVIAYGVGGVLDSMVPYTNDASKATALFFKEQTRECLVEAVNQFETLTFDPVFIRKHALKFDEGGFVEAIKNFVENKYQLFFTGKTFSQPVIINANKNSGAKAQPV</sequence>
<keyword evidence="2" id="KW-0808">Transferase</keyword>
<evidence type="ECO:0000313" key="3">
    <source>
        <dbReference type="Proteomes" id="UP000261284"/>
    </source>
</evidence>
<gene>
    <name evidence="2" type="ORF">DXN05_00420</name>
</gene>
<accession>A0A3E1NNH0</accession>
<proteinExistence type="predicted"/>
<feature type="domain" description="Glycosyl transferase family 1" evidence="1">
    <location>
        <begin position="197"/>
        <end position="342"/>
    </location>
</feature>
<evidence type="ECO:0000259" key="1">
    <source>
        <dbReference type="Pfam" id="PF00534"/>
    </source>
</evidence>
<dbReference type="InterPro" id="IPR050194">
    <property type="entry name" value="Glycosyltransferase_grp1"/>
</dbReference>
<dbReference type="InterPro" id="IPR001296">
    <property type="entry name" value="Glyco_trans_1"/>
</dbReference>
<name>A0A3E1NNH0_9BACT</name>
<comment type="caution">
    <text evidence="2">The sequence shown here is derived from an EMBL/GenBank/DDBJ whole genome shotgun (WGS) entry which is preliminary data.</text>
</comment>
<dbReference type="RefSeq" id="WP_116845242.1">
    <property type="nucleotide sequence ID" value="NZ_QTJU01000001.1"/>
</dbReference>
<dbReference type="SUPFAM" id="SSF53756">
    <property type="entry name" value="UDP-Glycosyltransferase/glycogen phosphorylase"/>
    <property type="match status" value="1"/>
</dbReference>
<dbReference type="OrthoDB" id="9768685at2"/>
<dbReference type="EMBL" id="QTJU01000001">
    <property type="protein sequence ID" value="RFM29485.1"/>
    <property type="molecule type" value="Genomic_DNA"/>
</dbReference>
<dbReference type="AlphaFoldDB" id="A0A3E1NNH0"/>
<dbReference type="Proteomes" id="UP000261284">
    <property type="component" value="Unassembled WGS sequence"/>
</dbReference>
<reference evidence="2 3" key="1">
    <citation type="submission" date="2018-08" db="EMBL/GenBank/DDBJ databases">
        <title>Chitinophagaceae sp. K23C18032701, a novel bacterium isolated from forest soil.</title>
        <authorList>
            <person name="Wang C."/>
        </authorList>
    </citation>
    <scope>NUCLEOTIDE SEQUENCE [LARGE SCALE GENOMIC DNA]</scope>
    <source>
        <strain evidence="2 3">K23C18032701</strain>
    </source>
</reference>
<evidence type="ECO:0000313" key="2">
    <source>
        <dbReference type="EMBL" id="RFM29485.1"/>
    </source>
</evidence>
<dbReference type="Pfam" id="PF00534">
    <property type="entry name" value="Glycos_transf_1"/>
    <property type="match status" value="1"/>
</dbReference>
<dbReference type="PANTHER" id="PTHR45947:SF3">
    <property type="entry name" value="SULFOQUINOVOSYL TRANSFERASE SQD2"/>
    <property type="match status" value="1"/>
</dbReference>